<evidence type="ECO:0000256" key="1">
    <source>
        <dbReference type="SAM" id="MobiDB-lite"/>
    </source>
</evidence>
<evidence type="ECO:0008006" key="4">
    <source>
        <dbReference type="Google" id="ProtNLM"/>
    </source>
</evidence>
<dbReference type="Gene3D" id="1.25.40.10">
    <property type="entry name" value="Tetratricopeptide repeat domain"/>
    <property type="match status" value="1"/>
</dbReference>
<comment type="caution">
    <text evidence="2">The sequence shown here is derived from an EMBL/GenBank/DDBJ whole genome shotgun (WGS) entry which is preliminary data.</text>
</comment>
<feature type="region of interest" description="Disordered" evidence="1">
    <location>
        <begin position="16"/>
        <end position="48"/>
    </location>
</feature>
<sequence length="289" mass="29810">MSFALALLAAQVGALNTPGAAPPLPHERDTTPLRPPRNRTKVAGAPAPRVVTETVCPQTGDFAADADASRALAARSTGVERAKANECLGTLLGMTGRWNEAGTAFAAARQDARTPSWRARLGAAAGEAALNGNDPATALTALDATVPDALDSIAMSGFVALLRARALVALKRDAEAEAPLAQARDAAPNDAEIWLLSATLSRRLNRLADAQSRIEKAVALKPADPAIGLEAGVIAVLAGRDEAARRSWQSVVATAPSSIEATTAKGYLAQLDPALASKPTPKPTEQPSR</sequence>
<dbReference type="RefSeq" id="WP_339586895.1">
    <property type="nucleotide sequence ID" value="NZ_JBBHJZ010000002.1"/>
</dbReference>
<dbReference type="EMBL" id="JBBHJZ010000002">
    <property type="protein sequence ID" value="MEJ5976937.1"/>
    <property type="molecule type" value="Genomic_DNA"/>
</dbReference>
<protein>
    <recommendedName>
        <fullName evidence="4">Tetratricopeptide repeat protein</fullName>
    </recommendedName>
</protein>
<keyword evidence="3" id="KW-1185">Reference proteome</keyword>
<evidence type="ECO:0000313" key="3">
    <source>
        <dbReference type="Proteomes" id="UP001361239"/>
    </source>
</evidence>
<dbReference type="Proteomes" id="UP001361239">
    <property type="component" value="Unassembled WGS sequence"/>
</dbReference>
<evidence type="ECO:0000313" key="2">
    <source>
        <dbReference type="EMBL" id="MEJ5976937.1"/>
    </source>
</evidence>
<proteinExistence type="predicted"/>
<name>A0ABU8RV43_9SPHN</name>
<reference evidence="2 3" key="1">
    <citation type="submission" date="2024-03" db="EMBL/GenBank/DDBJ databases">
        <authorList>
            <person name="Jo J.-H."/>
        </authorList>
    </citation>
    <scope>NUCLEOTIDE SEQUENCE [LARGE SCALE GENOMIC DNA]</scope>
    <source>
        <strain evidence="2 3">PS1R-30</strain>
    </source>
</reference>
<dbReference type="SUPFAM" id="SSF48452">
    <property type="entry name" value="TPR-like"/>
    <property type="match status" value="1"/>
</dbReference>
<accession>A0ABU8RV43</accession>
<organism evidence="2 3">
    <name type="scientific">Novosphingobium anseongense</name>
    <dbReference type="NCBI Taxonomy" id="3133436"/>
    <lineage>
        <taxon>Bacteria</taxon>
        <taxon>Pseudomonadati</taxon>
        <taxon>Pseudomonadota</taxon>
        <taxon>Alphaproteobacteria</taxon>
        <taxon>Sphingomonadales</taxon>
        <taxon>Sphingomonadaceae</taxon>
        <taxon>Novosphingobium</taxon>
    </lineage>
</organism>
<dbReference type="InterPro" id="IPR011990">
    <property type="entry name" value="TPR-like_helical_dom_sf"/>
</dbReference>
<gene>
    <name evidence="2" type="ORF">WG901_09850</name>
</gene>